<evidence type="ECO:0000313" key="7">
    <source>
        <dbReference type="EMBL" id="CZT01498.1"/>
    </source>
</evidence>
<dbReference type="Proteomes" id="UP000178129">
    <property type="component" value="Unassembled WGS sequence"/>
</dbReference>
<dbReference type="Pfam" id="PF15892">
    <property type="entry name" value="BNR_4"/>
    <property type="match status" value="1"/>
</dbReference>
<proteinExistence type="predicted"/>
<organism evidence="7 8">
    <name type="scientific">Rhynchosporium graminicola</name>
    <dbReference type="NCBI Taxonomy" id="2792576"/>
    <lineage>
        <taxon>Eukaryota</taxon>
        <taxon>Fungi</taxon>
        <taxon>Dikarya</taxon>
        <taxon>Ascomycota</taxon>
        <taxon>Pezizomycotina</taxon>
        <taxon>Leotiomycetes</taxon>
        <taxon>Helotiales</taxon>
        <taxon>Ploettnerulaceae</taxon>
        <taxon>Rhynchosporium</taxon>
    </lineage>
</organism>
<dbReference type="PANTHER" id="PTHR15938:SF1">
    <property type="entry name" value="MEIOTIC NUCLEAR DIVISION PROTEIN 1"/>
    <property type="match status" value="1"/>
</dbReference>
<dbReference type="GO" id="GO:0120230">
    <property type="term" value="F:recombinase activator activity"/>
    <property type="evidence" value="ECO:0007669"/>
    <property type="project" value="TreeGrafter"/>
</dbReference>
<evidence type="ECO:0000313" key="8">
    <source>
        <dbReference type="Proteomes" id="UP000178129"/>
    </source>
</evidence>
<dbReference type="EMBL" id="FJUW01000022">
    <property type="protein sequence ID" value="CZT01498.1"/>
    <property type="molecule type" value="Genomic_DNA"/>
</dbReference>
<dbReference type="GO" id="GO:0010774">
    <property type="term" value="P:meiotic strand invasion involved in reciprocal meiotic recombination"/>
    <property type="evidence" value="ECO:0007669"/>
    <property type="project" value="TreeGrafter"/>
</dbReference>
<dbReference type="InParanoid" id="A0A1E1KTV1"/>
<reference evidence="8" key="1">
    <citation type="submission" date="2016-03" db="EMBL/GenBank/DDBJ databases">
        <authorList>
            <person name="Ploux O."/>
        </authorList>
    </citation>
    <scope>NUCLEOTIDE SEQUENCE [LARGE SCALE GENOMIC DNA]</scope>
    <source>
        <strain evidence="8">UK7</strain>
    </source>
</reference>
<dbReference type="STRING" id="914237.A0A1E1KTV1"/>
<protein>
    <recommendedName>
        <fullName evidence="6">Mnd1 HTH domain-containing protein</fullName>
    </recommendedName>
</protein>
<dbReference type="GO" id="GO:0003690">
    <property type="term" value="F:double-stranded DNA binding"/>
    <property type="evidence" value="ECO:0007669"/>
    <property type="project" value="TreeGrafter"/>
</dbReference>
<keyword evidence="3" id="KW-0539">Nucleus</keyword>
<dbReference type="InterPro" id="IPR040453">
    <property type="entry name" value="Mnd1_HTH"/>
</dbReference>
<feature type="coiled-coil region" evidence="5">
    <location>
        <begin position="563"/>
        <end position="633"/>
    </location>
</feature>
<keyword evidence="5" id="KW-0175">Coiled coil</keyword>
<dbReference type="GO" id="GO:0007129">
    <property type="term" value="P:homologous chromosome pairing at meiosis"/>
    <property type="evidence" value="ECO:0007669"/>
    <property type="project" value="TreeGrafter"/>
</dbReference>
<comment type="caution">
    <text evidence="7">The sequence shown here is derived from an EMBL/GenBank/DDBJ whole genome shotgun (WGS) entry which is preliminary data.</text>
</comment>
<keyword evidence="8" id="KW-1185">Reference proteome</keyword>
<evidence type="ECO:0000256" key="4">
    <source>
        <dbReference type="ARBA" id="ARBA00023254"/>
    </source>
</evidence>
<evidence type="ECO:0000256" key="5">
    <source>
        <dbReference type="SAM" id="Coils"/>
    </source>
</evidence>
<dbReference type="AlphaFoldDB" id="A0A1E1KTV1"/>
<dbReference type="PANTHER" id="PTHR15938">
    <property type="entry name" value="TBP-1 INTERACTING PROTEIN"/>
    <property type="match status" value="1"/>
</dbReference>
<keyword evidence="2" id="KW-0233">DNA recombination</keyword>
<dbReference type="GO" id="GO:0000794">
    <property type="term" value="C:condensed nuclear chromosome"/>
    <property type="evidence" value="ECO:0007669"/>
    <property type="project" value="TreeGrafter"/>
</dbReference>
<feature type="domain" description="Mnd1 HTH" evidence="6">
    <location>
        <begin position="493"/>
        <end position="551"/>
    </location>
</feature>
<gene>
    <name evidence="7" type="ORF">RCO7_02095</name>
</gene>
<dbReference type="GO" id="GO:0120231">
    <property type="term" value="C:DNA recombinase auxiliary factor complex"/>
    <property type="evidence" value="ECO:0007669"/>
    <property type="project" value="TreeGrafter"/>
</dbReference>
<dbReference type="GO" id="GO:0000709">
    <property type="term" value="P:meiotic joint molecule formation"/>
    <property type="evidence" value="ECO:0007669"/>
    <property type="project" value="TreeGrafter"/>
</dbReference>
<keyword evidence="4" id="KW-0469">Meiosis</keyword>
<accession>A0A1E1KTV1</accession>
<evidence type="ECO:0000256" key="1">
    <source>
        <dbReference type="ARBA" id="ARBA00004123"/>
    </source>
</evidence>
<dbReference type="Pfam" id="PF03962">
    <property type="entry name" value="Mnd1"/>
    <property type="match status" value="1"/>
</dbReference>
<name>A0A1E1KTV1_9HELO</name>
<sequence length="697" mass="77573">MSTSVSALRGARKWIFGQKGTTATATAIPYKQNIITSLCGWQYITYFTVIPDDPESRHRLTIARRHFSSSGPAADWKLVTFADPVEIREDGSSGVLIASEISCFRGGGCEKWAATDGLCCKFKFRISKPGVANNSCGIWDVSLFTEAMNCLPGIERDRFLNMRVIGPRFINMASALLLMCYTCQEGEGARSVALYRYFYPTWKYTFDGQLLTGFPHTPHVYGLSCDRHNRLYMAWSNFRSAATSSSVARDAHREKNNLAVSDDDSRLEYAISEDYGSTWKDTRGEEMGCMSGLENVITIGTISPDDAGETGFFLGSDASRTQEAKLRTSMAAFGWSTGSCSMAKQTGWRSAVVPNRVFKATDSGPSPTVCVDNIGDVYLILPLTSKPGLVIMRARQSDAHQEFESVCEYEKVEGDPCVDVCRLETSGVLSILMRTVARKNRTSQVVVFDLNVGEIENLPRQKNSATGTEIKENAILVTMAPKNLPPAAKQQKILDFFQQSMNVFTLKELEKTLASVASIHAMQVKEFLQSMQDENVIRVEKIGSGNWYWCFTSDAKKTKENMLNKLKAEESTLTMAIADAEKQIEEEMAKREDEDDNLLEGNGMDRKTLLETHGALEKEMAILDKELAAYSDNDPVEILRKVEETKRARDSAIRWTDNIESLESYIGTLTTDRAQMVEIMAQACGDEYVLGEGLKDL</sequence>
<evidence type="ECO:0000259" key="6">
    <source>
        <dbReference type="Pfam" id="PF03962"/>
    </source>
</evidence>
<comment type="subcellular location">
    <subcellularLocation>
        <location evidence="1">Nucleus</location>
    </subcellularLocation>
</comment>
<evidence type="ECO:0000256" key="3">
    <source>
        <dbReference type="ARBA" id="ARBA00023242"/>
    </source>
</evidence>
<evidence type="ECO:0000256" key="2">
    <source>
        <dbReference type="ARBA" id="ARBA00023172"/>
    </source>
</evidence>